<accession>A0ABW9GHP5</accession>
<gene>
    <name evidence="2" type="ORF">P5G46_12095</name>
</gene>
<feature type="transmembrane region" description="Helical" evidence="1">
    <location>
        <begin position="26"/>
        <end position="47"/>
    </location>
</feature>
<sequence>MTDRIALPTSLKRTVLSQALCAARDLPLVGVAGVAAVLSASIAASIPTDVALAPDAEKVLLAETLSTVIAVYAAVMAAIYGSFRYTIDRRVGVVAQRATVQPRGWALVGRIPFTALGGAAVGMAALLGARLALVPAFALLGLHARDVAATIVVAAAASLWGLGVGLLVQAHLPALFVAPISLSLAVMLAPVWPTFCEWLPLPTFLRAGGLDLSVLGLADGGVDQSLAALLASVWLVGVVVVGAGSFLRRDLR</sequence>
<evidence type="ECO:0008006" key="4">
    <source>
        <dbReference type="Google" id="ProtNLM"/>
    </source>
</evidence>
<evidence type="ECO:0000313" key="2">
    <source>
        <dbReference type="EMBL" id="MFM2721248.1"/>
    </source>
</evidence>
<comment type="caution">
    <text evidence="2">The sequence shown here is derived from an EMBL/GenBank/DDBJ whole genome shotgun (WGS) entry which is preliminary data.</text>
</comment>
<feature type="transmembrane region" description="Helical" evidence="1">
    <location>
        <begin position="226"/>
        <end position="247"/>
    </location>
</feature>
<feature type="transmembrane region" description="Helical" evidence="1">
    <location>
        <begin position="104"/>
        <end position="127"/>
    </location>
</feature>
<dbReference type="Proteomes" id="UP001630303">
    <property type="component" value="Unassembled WGS sequence"/>
</dbReference>
<keyword evidence="1" id="KW-1133">Transmembrane helix</keyword>
<keyword evidence="3" id="KW-1185">Reference proteome</keyword>
<feature type="transmembrane region" description="Helical" evidence="1">
    <location>
        <begin position="147"/>
        <end position="168"/>
    </location>
</feature>
<dbReference type="EMBL" id="JAROCE010000003">
    <property type="protein sequence ID" value="MFM2721248.1"/>
    <property type="molecule type" value="Genomic_DNA"/>
</dbReference>
<name>A0ABW9GHP5_9MICO</name>
<keyword evidence="1" id="KW-0812">Transmembrane</keyword>
<dbReference type="RefSeq" id="WP_408905790.1">
    <property type="nucleotide sequence ID" value="NZ_JAROCE010000003.1"/>
</dbReference>
<evidence type="ECO:0000313" key="3">
    <source>
        <dbReference type="Proteomes" id="UP001630303"/>
    </source>
</evidence>
<organism evidence="2 3">
    <name type="scientific">Microbacterium mcarthurae</name>
    <dbReference type="NCBI Taxonomy" id="3035918"/>
    <lineage>
        <taxon>Bacteria</taxon>
        <taxon>Bacillati</taxon>
        <taxon>Actinomycetota</taxon>
        <taxon>Actinomycetes</taxon>
        <taxon>Micrococcales</taxon>
        <taxon>Microbacteriaceae</taxon>
        <taxon>Microbacterium</taxon>
    </lineage>
</organism>
<reference evidence="2 3" key="1">
    <citation type="submission" date="2023-03" db="EMBL/GenBank/DDBJ databases">
        <title>MT1 and MT2 Draft Genomes of Novel Species.</title>
        <authorList>
            <person name="Venkateswaran K."/>
        </authorList>
    </citation>
    <scope>NUCLEOTIDE SEQUENCE [LARGE SCALE GENOMIC DNA]</scope>
    <source>
        <strain evidence="2 3">IF8SW-P5</strain>
    </source>
</reference>
<feature type="transmembrane region" description="Helical" evidence="1">
    <location>
        <begin position="175"/>
        <end position="195"/>
    </location>
</feature>
<proteinExistence type="predicted"/>
<evidence type="ECO:0000256" key="1">
    <source>
        <dbReference type="SAM" id="Phobius"/>
    </source>
</evidence>
<protein>
    <recommendedName>
        <fullName evidence="4">ABC-2 type transport system permease protein</fullName>
    </recommendedName>
</protein>
<feature type="transmembrane region" description="Helical" evidence="1">
    <location>
        <begin position="59"/>
        <end position="83"/>
    </location>
</feature>
<keyword evidence="1" id="KW-0472">Membrane</keyword>